<sequence length="76" mass="8180">MEHSTETLSSHSALKRSSGGHVDNGDSPTGADPHKGKLTELRDSLLYRAQLYVLAGRNDTLCRSSWNVSGKAVAIK</sequence>
<feature type="region of interest" description="Disordered" evidence="1">
    <location>
        <begin position="1"/>
        <end position="37"/>
    </location>
</feature>
<evidence type="ECO:0000256" key="1">
    <source>
        <dbReference type="SAM" id="MobiDB-lite"/>
    </source>
</evidence>
<protein>
    <submittedName>
        <fullName evidence="2">Uncharacterized protein</fullName>
    </submittedName>
</protein>
<proteinExistence type="predicted"/>
<dbReference type="Proteomes" id="UP001152622">
    <property type="component" value="Chromosome 15"/>
</dbReference>
<comment type="caution">
    <text evidence="2">The sequence shown here is derived from an EMBL/GenBank/DDBJ whole genome shotgun (WGS) entry which is preliminary data.</text>
</comment>
<accession>A0A9Q1EMA2</accession>
<feature type="compositionally biased region" description="Polar residues" evidence="1">
    <location>
        <begin position="1"/>
        <end position="12"/>
    </location>
</feature>
<keyword evidence="3" id="KW-1185">Reference proteome</keyword>
<organism evidence="2 3">
    <name type="scientific">Synaphobranchus kaupii</name>
    <name type="common">Kaup's arrowtooth eel</name>
    <dbReference type="NCBI Taxonomy" id="118154"/>
    <lineage>
        <taxon>Eukaryota</taxon>
        <taxon>Metazoa</taxon>
        <taxon>Chordata</taxon>
        <taxon>Craniata</taxon>
        <taxon>Vertebrata</taxon>
        <taxon>Euteleostomi</taxon>
        <taxon>Actinopterygii</taxon>
        <taxon>Neopterygii</taxon>
        <taxon>Teleostei</taxon>
        <taxon>Anguilliformes</taxon>
        <taxon>Synaphobranchidae</taxon>
        <taxon>Synaphobranchus</taxon>
    </lineage>
</organism>
<name>A0A9Q1EMA2_SYNKA</name>
<evidence type="ECO:0000313" key="2">
    <source>
        <dbReference type="EMBL" id="KAJ8341403.1"/>
    </source>
</evidence>
<dbReference type="EMBL" id="JAINUF010000015">
    <property type="protein sequence ID" value="KAJ8341403.1"/>
    <property type="molecule type" value="Genomic_DNA"/>
</dbReference>
<reference evidence="2" key="1">
    <citation type="journal article" date="2023" name="Science">
        <title>Genome structures resolve the early diversification of teleost fishes.</title>
        <authorList>
            <person name="Parey E."/>
            <person name="Louis A."/>
            <person name="Montfort J."/>
            <person name="Bouchez O."/>
            <person name="Roques C."/>
            <person name="Iampietro C."/>
            <person name="Lluch J."/>
            <person name="Castinel A."/>
            <person name="Donnadieu C."/>
            <person name="Desvignes T."/>
            <person name="Floi Bucao C."/>
            <person name="Jouanno E."/>
            <person name="Wen M."/>
            <person name="Mejri S."/>
            <person name="Dirks R."/>
            <person name="Jansen H."/>
            <person name="Henkel C."/>
            <person name="Chen W.J."/>
            <person name="Zahm M."/>
            <person name="Cabau C."/>
            <person name="Klopp C."/>
            <person name="Thompson A.W."/>
            <person name="Robinson-Rechavi M."/>
            <person name="Braasch I."/>
            <person name="Lecointre G."/>
            <person name="Bobe J."/>
            <person name="Postlethwait J.H."/>
            <person name="Berthelot C."/>
            <person name="Roest Crollius H."/>
            <person name="Guiguen Y."/>
        </authorList>
    </citation>
    <scope>NUCLEOTIDE SEQUENCE</scope>
    <source>
        <strain evidence="2">WJC10195</strain>
    </source>
</reference>
<gene>
    <name evidence="2" type="ORF">SKAU_G00336940</name>
</gene>
<dbReference type="AlphaFoldDB" id="A0A9Q1EMA2"/>
<evidence type="ECO:0000313" key="3">
    <source>
        <dbReference type="Proteomes" id="UP001152622"/>
    </source>
</evidence>